<reference evidence="2 3" key="1">
    <citation type="submission" date="2024-06" db="EMBL/GenBank/DDBJ databases">
        <authorList>
            <person name="Kraege A."/>
            <person name="Thomma B."/>
        </authorList>
    </citation>
    <scope>NUCLEOTIDE SEQUENCE [LARGE SCALE GENOMIC DNA]</scope>
</reference>
<dbReference type="Proteomes" id="UP001497392">
    <property type="component" value="Unassembled WGS sequence"/>
</dbReference>
<feature type="region of interest" description="Disordered" evidence="1">
    <location>
        <begin position="1"/>
        <end position="23"/>
    </location>
</feature>
<dbReference type="InterPro" id="IPR000268">
    <property type="entry name" value="RPABC5/Rpb10"/>
</dbReference>
<evidence type="ECO:0000313" key="2">
    <source>
        <dbReference type="EMBL" id="CAL5225117.1"/>
    </source>
</evidence>
<dbReference type="EMBL" id="CAXHTA020000012">
    <property type="protein sequence ID" value="CAL5225117.1"/>
    <property type="molecule type" value="Genomic_DNA"/>
</dbReference>
<accession>A0ABP1G5K4</accession>
<dbReference type="InterPro" id="IPR023580">
    <property type="entry name" value="RNA_pol_su_RPB10"/>
</dbReference>
<evidence type="ECO:0000256" key="1">
    <source>
        <dbReference type="SAM" id="MobiDB-lite"/>
    </source>
</evidence>
<organism evidence="2 3">
    <name type="scientific">Coccomyxa viridis</name>
    <dbReference type="NCBI Taxonomy" id="1274662"/>
    <lineage>
        <taxon>Eukaryota</taxon>
        <taxon>Viridiplantae</taxon>
        <taxon>Chlorophyta</taxon>
        <taxon>core chlorophytes</taxon>
        <taxon>Trebouxiophyceae</taxon>
        <taxon>Trebouxiophyceae incertae sedis</taxon>
        <taxon>Coccomyxaceae</taxon>
        <taxon>Coccomyxa</taxon>
    </lineage>
</organism>
<keyword evidence="3" id="KW-1185">Reference proteome</keyword>
<gene>
    <name evidence="2" type="primary">g7895</name>
    <name evidence="2" type="ORF">VP750_LOCUS6776</name>
</gene>
<dbReference type="Gene3D" id="1.10.10.60">
    <property type="entry name" value="Homeodomain-like"/>
    <property type="match status" value="1"/>
</dbReference>
<evidence type="ECO:0000313" key="3">
    <source>
        <dbReference type="Proteomes" id="UP001497392"/>
    </source>
</evidence>
<comment type="caution">
    <text evidence="2">The sequence shown here is derived from an EMBL/GenBank/DDBJ whole genome shotgun (WGS) entry which is preliminary data.</text>
</comment>
<name>A0ABP1G5K4_9CHLO</name>
<dbReference type="Pfam" id="PF01194">
    <property type="entry name" value="RNA_pol_N"/>
    <property type="match status" value="1"/>
</dbReference>
<protein>
    <submittedName>
        <fullName evidence="2">G7895 protein</fullName>
    </submittedName>
</protein>
<sequence length="100" mass="11298">MQTPQREPSPAEVPNAPKKPKRLDALRPSTHRLVTARNLMRAFLEAQDTAAARRFNLVKPEAGLLKEQTPEARALDELGLKSICCRRMMLTHQDILDDVL</sequence>
<dbReference type="SUPFAM" id="SSF46924">
    <property type="entry name" value="RNA polymerase subunit RPB10"/>
    <property type="match status" value="1"/>
</dbReference>
<proteinExistence type="predicted"/>